<dbReference type="Gene3D" id="3.90.1150.10">
    <property type="entry name" value="Aspartate Aminotransferase, domain 1"/>
    <property type="match status" value="1"/>
</dbReference>
<feature type="domain" description="Aminotransferase class V" evidence="9">
    <location>
        <begin position="3"/>
        <end position="366"/>
    </location>
</feature>
<dbReference type="PANTHER" id="PTHR11601:SF34">
    <property type="entry name" value="CYSTEINE DESULFURASE"/>
    <property type="match status" value="1"/>
</dbReference>
<evidence type="ECO:0000313" key="10">
    <source>
        <dbReference type="EMBL" id="QHL88408.1"/>
    </source>
</evidence>
<dbReference type="PANTHER" id="PTHR11601">
    <property type="entry name" value="CYSTEINE DESULFURYLASE FAMILY MEMBER"/>
    <property type="match status" value="1"/>
</dbReference>
<dbReference type="AlphaFoldDB" id="A0A6P1P1A1"/>
<keyword evidence="11" id="KW-1185">Reference proteome</keyword>
<evidence type="ECO:0000256" key="8">
    <source>
        <dbReference type="ARBA" id="ARBA00050776"/>
    </source>
</evidence>
<dbReference type="GO" id="GO:0046872">
    <property type="term" value="F:metal ion binding"/>
    <property type="evidence" value="ECO:0007669"/>
    <property type="project" value="UniProtKB-KW"/>
</dbReference>
<dbReference type="GO" id="GO:0008483">
    <property type="term" value="F:transaminase activity"/>
    <property type="evidence" value="ECO:0007669"/>
    <property type="project" value="UniProtKB-KW"/>
</dbReference>
<evidence type="ECO:0000259" key="9">
    <source>
        <dbReference type="Pfam" id="PF00266"/>
    </source>
</evidence>
<dbReference type="GO" id="GO:0051536">
    <property type="term" value="F:iron-sulfur cluster binding"/>
    <property type="evidence" value="ECO:0007669"/>
    <property type="project" value="UniProtKB-KW"/>
</dbReference>
<gene>
    <name evidence="10" type="ORF">GU926_13580</name>
</gene>
<comment type="similarity">
    <text evidence="2">Belongs to the class-V pyridoxal-phosphate-dependent aminotransferase family. NifS/IscS subfamily.</text>
</comment>
<evidence type="ECO:0000256" key="1">
    <source>
        <dbReference type="ARBA" id="ARBA00001933"/>
    </source>
</evidence>
<dbReference type="Pfam" id="PF00266">
    <property type="entry name" value="Aminotran_5"/>
    <property type="match status" value="1"/>
</dbReference>
<sequence length="380" mass="41849">MRVYLDNAATTPLDKEVFDTMAPFMLEHYGNPSSIHSHGRQVRAAIEGARKTVAGLLNTSPAEIFFTSGGTEADNAAIICTIRSLGIQHAITSPLEHHAVLHSFESLEKRGEVQVTMLRVDEKGTLDLAHLEEILASQPRTFVSVMHANNEIGNLNDIQTIADICKKYDAVLHSDTVQTMGHYQHDVQTLGLNFLVGSAHKFHGPKGVGFIYVDSAIKIHPLIQGGSQERNMRGGTENVYGIIGLAKALEIAYRDMDEHHRHIQSLKDRMISKLREQIEDVQFNGLSAEADKSLYTVLNVSLPASEMNEMLLFNLDINKISASGGSACTSGVDLGSHVLRGMNADMNRGNVRFSFSKYNTAEEIDYTVATLAKLYQKETV</sequence>
<dbReference type="Proteomes" id="UP000464214">
    <property type="component" value="Chromosome"/>
</dbReference>
<dbReference type="InterPro" id="IPR015421">
    <property type="entry name" value="PyrdxlP-dep_Trfase_major"/>
</dbReference>
<dbReference type="RefSeq" id="WP_160692780.1">
    <property type="nucleotide sequence ID" value="NZ_CP047897.1"/>
</dbReference>
<evidence type="ECO:0000256" key="6">
    <source>
        <dbReference type="ARBA" id="ARBA00023004"/>
    </source>
</evidence>
<dbReference type="Gene3D" id="3.40.640.10">
    <property type="entry name" value="Type I PLP-dependent aspartate aminotransferase-like (Major domain)"/>
    <property type="match status" value="1"/>
</dbReference>
<dbReference type="InterPro" id="IPR015422">
    <property type="entry name" value="PyrdxlP-dep_Trfase_small"/>
</dbReference>
<accession>A0A6P1P1A1</accession>
<comment type="cofactor">
    <cofactor evidence="1">
        <name>pyridoxal 5'-phosphate</name>
        <dbReference type="ChEBI" id="CHEBI:597326"/>
    </cofactor>
</comment>
<keyword evidence="4" id="KW-0479">Metal-binding</keyword>
<keyword evidence="5" id="KW-0663">Pyridoxal phosphate</keyword>
<keyword evidence="6" id="KW-0408">Iron</keyword>
<keyword evidence="7" id="KW-0411">Iron-sulfur</keyword>
<dbReference type="KEGG" id="nib:GU926_13580"/>
<proteinExistence type="inferred from homology"/>
<evidence type="ECO:0000256" key="2">
    <source>
        <dbReference type="ARBA" id="ARBA00006490"/>
    </source>
</evidence>
<dbReference type="EMBL" id="CP047897">
    <property type="protein sequence ID" value="QHL88408.1"/>
    <property type="molecule type" value="Genomic_DNA"/>
</dbReference>
<keyword evidence="10" id="KW-0032">Aminotransferase</keyword>
<dbReference type="Gene3D" id="1.10.260.50">
    <property type="match status" value="1"/>
</dbReference>
<evidence type="ECO:0000313" key="11">
    <source>
        <dbReference type="Proteomes" id="UP000464214"/>
    </source>
</evidence>
<comment type="catalytic activity">
    <reaction evidence="8">
        <text>(sulfur carrier)-H + L-cysteine = (sulfur carrier)-SH + L-alanine</text>
        <dbReference type="Rhea" id="RHEA:43892"/>
        <dbReference type="Rhea" id="RHEA-COMP:14737"/>
        <dbReference type="Rhea" id="RHEA-COMP:14739"/>
        <dbReference type="ChEBI" id="CHEBI:29917"/>
        <dbReference type="ChEBI" id="CHEBI:35235"/>
        <dbReference type="ChEBI" id="CHEBI:57972"/>
        <dbReference type="ChEBI" id="CHEBI:64428"/>
        <dbReference type="EC" id="2.8.1.7"/>
    </reaction>
</comment>
<reference evidence="10 11" key="1">
    <citation type="submission" date="2020-01" db="EMBL/GenBank/DDBJ databases">
        <authorList>
            <person name="Kim M."/>
        </authorList>
    </citation>
    <scope>NUCLEOTIDE SEQUENCE [LARGE SCALE GENOMIC DNA]</scope>
    <source>
        <strain evidence="10 11">BT10</strain>
    </source>
</reference>
<evidence type="ECO:0000256" key="7">
    <source>
        <dbReference type="ARBA" id="ARBA00023014"/>
    </source>
</evidence>
<dbReference type="GO" id="GO:0031071">
    <property type="term" value="F:cysteine desulfurase activity"/>
    <property type="evidence" value="ECO:0007669"/>
    <property type="project" value="UniProtKB-EC"/>
</dbReference>
<evidence type="ECO:0000256" key="3">
    <source>
        <dbReference type="ARBA" id="ARBA00022679"/>
    </source>
</evidence>
<keyword evidence="3 10" id="KW-0808">Transferase</keyword>
<evidence type="ECO:0000256" key="5">
    <source>
        <dbReference type="ARBA" id="ARBA00022898"/>
    </source>
</evidence>
<dbReference type="InterPro" id="IPR016454">
    <property type="entry name" value="Cysteine_dSase"/>
</dbReference>
<dbReference type="PIRSF" id="PIRSF005572">
    <property type="entry name" value="NifS"/>
    <property type="match status" value="1"/>
</dbReference>
<protein>
    <submittedName>
        <fullName evidence="10">Aminotransferase class V-fold PLP-dependent enzyme</fullName>
    </submittedName>
</protein>
<dbReference type="SUPFAM" id="SSF53383">
    <property type="entry name" value="PLP-dependent transferases"/>
    <property type="match status" value="1"/>
</dbReference>
<organism evidence="10 11">
    <name type="scientific">Nibribacter ruber</name>
    <dbReference type="NCBI Taxonomy" id="2698458"/>
    <lineage>
        <taxon>Bacteria</taxon>
        <taxon>Pseudomonadati</taxon>
        <taxon>Bacteroidota</taxon>
        <taxon>Cytophagia</taxon>
        <taxon>Cytophagales</taxon>
        <taxon>Hymenobacteraceae</taxon>
        <taxon>Nibribacter</taxon>
    </lineage>
</organism>
<evidence type="ECO:0000256" key="4">
    <source>
        <dbReference type="ARBA" id="ARBA00022723"/>
    </source>
</evidence>
<dbReference type="InterPro" id="IPR015424">
    <property type="entry name" value="PyrdxlP-dep_Trfase"/>
</dbReference>
<name>A0A6P1P1A1_9BACT</name>
<dbReference type="InterPro" id="IPR000192">
    <property type="entry name" value="Aminotrans_V_dom"/>
</dbReference>